<dbReference type="PANTHER" id="PTHR31527:SF0">
    <property type="entry name" value="RE64534P"/>
    <property type="match status" value="1"/>
</dbReference>
<dbReference type="InterPro" id="IPR018959">
    <property type="entry name" value="DUF1989"/>
</dbReference>
<protein>
    <recommendedName>
        <fullName evidence="2">DUF1989 domain-containing protein</fullName>
    </recommendedName>
</protein>
<comment type="caution">
    <text evidence="3">The sequence shown here is derived from an EMBL/GenBank/DDBJ whole genome shotgun (WGS) entry which is preliminary data.</text>
</comment>
<name>A0A3D8QZ28_9HELO</name>
<sequence>MSAPSTDDPTDRASSRQPQPAYQASQGSPLAADRKLYAAIANSTASNGGRELTDSFIISPRSGRAWTVPAGSICRITTPDGPQVGDLNIFNSHDPKEHLWTARSRQLHRSHLVTYDRLWSNLPYLRPLVTVIANSLEDYGVDGVGGRVHDLLGTRCDPYVNKMLTGAEFDFHCHSNLARAIKPFGLAESDVHDNVNLFQVTGLNKDGQYFIEPSPAKAGDYIEFFAEIDLLFALSACPAGDESVFGWGADAMERMEKCCRPLKVDVYKLQDPQLLSGWTSPKCPSYRSKD</sequence>
<keyword evidence="4" id="KW-1185">Reference proteome</keyword>
<reference evidence="3 4" key="1">
    <citation type="journal article" date="2018" name="IMA Fungus">
        <title>IMA Genome-F 9: Draft genome sequence of Annulohypoxylon stygium, Aspergillus mulundensis, Berkeleyomyces basicola (syn. Thielaviopsis basicola), Ceratocystis smalleyi, two Cercospora beticola strains, Coleophoma cylindrospora, Fusarium fracticaudum, Phialophora cf. hyalina, and Morchella septimelata.</title>
        <authorList>
            <person name="Wingfield B.D."/>
            <person name="Bills G.F."/>
            <person name="Dong Y."/>
            <person name="Huang W."/>
            <person name="Nel W.J."/>
            <person name="Swalarsk-Parry B.S."/>
            <person name="Vaghefi N."/>
            <person name="Wilken P.M."/>
            <person name="An Z."/>
            <person name="de Beer Z.W."/>
            <person name="De Vos L."/>
            <person name="Chen L."/>
            <person name="Duong T.A."/>
            <person name="Gao Y."/>
            <person name="Hammerbacher A."/>
            <person name="Kikkert J.R."/>
            <person name="Li Y."/>
            <person name="Li H."/>
            <person name="Li K."/>
            <person name="Li Q."/>
            <person name="Liu X."/>
            <person name="Ma X."/>
            <person name="Naidoo K."/>
            <person name="Pethybridge S.J."/>
            <person name="Sun J."/>
            <person name="Steenkamp E.T."/>
            <person name="van der Nest M.A."/>
            <person name="van Wyk S."/>
            <person name="Wingfield M.J."/>
            <person name="Xiong C."/>
            <person name="Yue Q."/>
            <person name="Zhang X."/>
        </authorList>
    </citation>
    <scope>NUCLEOTIDE SEQUENCE [LARGE SCALE GENOMIC DNA]</scope>
    <source>
        <strain evidence="3 4">BP5796</strain>
    </source>
</reference>
<evidence type="ECO:0000313" key="3">
    <source>
        <dbReference type="EMBL" id="RDW67027.1"/>
    </source>
</evidence>
<dbReference type="PANTHER" id="PTHR31527">
    <property type="entry name" value="RE64534P"/>
    <property type="match status" value="1"/>
</dbReference>
<feature type="domain" description="DUF1989" evidence="2">
    <location>
        <begin position="57"/>
        <end position="231"/>
    </location>
</feature>
<accession>A0A3D8QZ28</accession>
<dbReference type="EMBL" id="PDLN01000014">
    <property type="protein sequence ID" value="RDW67027.1"/>
    <property type="molecule type" value="Genomic_DNA"/>
</dbReference>
<dbReference type="Proteomes" id="UP000256328">
    <property type="component" value="Unassembled WGS sequence"/>
</dbReference>
<dbReference type="OrthoDB" id="504708at2759"/>
<dbReference type="AlphaFoldDB" id="A0A3D8QZ28"/>
<gene>
    <name evidence="3" type="ORF">BP5796_09776</name>
</gene>
<evidence type="ECO:0000313" key="4">
    <source>
        <dbReference type="Proteomes" id="UP000256328"/>
    </source>
</evidence>
<proteinExistence type="predicted"/>
<evidence type="ECO:0000259" key="2">
    <source>
        <dbReference type="Pfam" id="PF09347"/>
    </source>
</evidence>
<feature type="compositionally biased region" description="Polar residues" evidence="1">
    <location>
        <begin position="15"/>
        <end position="28"/>
    </location>
</feature>
<feature type="region of interest" description="Disordered" evidence="1">
    <location>
        <begin position="1"/>
        <end position="29"/>
    </location>
</feature>
<dbReference type="Pfam" id="PF09347">
    <property type="entry name" value="DUF1989"/>
    <property type="match status" value="1"/>
</dbReference>
<organism evidence="3 4">
    <name type="scientific">Coleophoma crateriformis</name>
    <dbReference type="NCBI Taxonomy" id="565419"/>
    <lineage>
        <taxon>Eukaryota</taxon>
        <taxon>Fungi</taxon>
        <taxon>Dikarya</taxon>
        <taxon>Ascomycota</taxon>
        <taxon>Pezizomycotina</taxon>
        <taxon>Leotiomycetes</taxon>
        <taxon>Helotiales</taxon>
        <taxon>Dermateaceae</taxon>
        <taxon>Coleophoma</taxon>
    </lineage>
</organism>
<evidence type="ECO:0000256" key="1">
    <source>
        <dbReference type="SAM" id="MobiDB-lite"/>
    </source>
</evidence>